<dbReference type="PANTHER" id="PTHR10443">
    <property type="entry name" value="MICROSOMAL DIPEPTIDASE"/>
    <property type="match status" value="1"/>
</dbReference>
<dbReference type="GO" id="GO:0070573">
    <property type="term" value="F:metallodipeptidase activity"/>
    <property type="evidence" value="ECO:0007669"/>
    <property type="project" value="InterPro"/>
</dbReference>
<dbReference type="Gene3D" id="3.20.20.140">
    <property type="entry name" value="Metal-dependent hydrolases"/>
    <property type="match status" value="1"/>
</dbReference>
<dbReference type="InterPro" id="IPR032466">
    <property type="entry name" value="Metal_Hydrolase"/>
</dbReference>
<dbReference type="Proteomes" id="UP001141259">
    <property type="component" value="Unassembled WGS sequence"/>
</dbReference>
<reference evidence="1" key="1">
    <citation type="submission" date="2022-08" db="EMBL/GenBank/DDBJ databases">
        <authorList>
            <person name="Tistechok S."/>
            <person name="Samborskyy M."/>
            <person name="Roman I."/>
        </authorList>
    </citation>
    <scope>NUCLEOTIDE SEQUENCE</scope>
    <source>
        <strain evidence="1">DSM 103496</strain>
    </source>
</reference>
<gene>
    <name evidence="1" type="ORF">NZH93_11725</name>
</gene>
<dbReference type="PANTHER" id="PTHR10443:SF12">
    <property type="entry name" value="DIPEPTIDASE"/>
    <property type="match status" value="1"/>
</dbReference>
<evidence type="ECO:0000313" key="1">
    <source>
        <dbReference type="EMBL" id="MCS7477525.1"/>
    </source>
</evidence>
<protein>
    <submittedName>
        <fullName evidence="1">Dipeptidase</fullName>
    </submittedName>
</protein>
<comment type="caution">
    <text evidence="1">The sequence shown here is derived from an EMBL/GenBank/DDBJ whole genome shotgun (WGS) entry which is preliminary data.</text>
</comment>
<evidence type="ECO:0000313" key="2">
    <source>
        <dbReference type="Proteomes" id="UP001141259"/>
    </source>
</evidence>
<sequence>MTPHHEATVVDAHNDLLMLVVRRPRAVWATYFRDHWYPQLREGGVDVQVLPVFIDAEFRPEGALRETLRMVEAAHRIAEANADVVALCRDGAEIDAALASGRIALVLALEGCPQVDDDLELLHTLSRLGVRVVSFTHFGRSMLADGSAEDATGGRLTRAGVEAVGLLEALDVLVDVSHLSRSGVDHVLELATRPVIATHSSAHAVHRHHRNLVDDHLRGVAATGGVVCVTFFAGFLTDDKPTLDHLVDHVAHVVAVAGEDHVGLGSDFMSEVIDEKVPACDRPLVVEGVDAEIAIPGLEGPAGLPLVTDALLRRGFPEPLVRKVLGANVLRVLGAGPRRPRGPGSGSGGGIALS</sequence>
<dbReference type="GO" id="GO:0006508">
    <property type="term" value="P:proteolysis"/>
    <property type="evidence" value="ECO:0007669"/>
    <property type="project" value="InterPro"/>
</dbReference>
<name>A0A9X3AFS3_9PSEU</name>
<dbReference type="Pfam" id="PF01244">
    <property type="entry name" value="Peptidase_M19"/>
    <property type="match status" value="1"/>
</dbReference>
<keyword evidence="2" id="KW-1185">Reference proteome</keyword>
<dbReference type="SUPFAM" id="SSF51556">
    <property type="entry name" value="Metallo-dependent hydrolases"/>
    <property type="match status" value="1"/>
</dbReference>
<dbReference type="EMBL" id="JANYMP010000004">
    <property type="protein sequence ID" value="MCS7477525.1"/>
    <property type="molecule type" value="Genomic_DNA"/>
</dbReference>
<accession>A0A9X3AFS3</accession>
<dbReference type="RefSeq" id="WP_259623023.1">
    <property type="nucleotide sequence ID" value="NZ_JANYMP010000004.1"/>
</dbReference>
<organism evidence="1 2">
    <name type="scientific">Umezawaea endophytica</name>
    <dbReference type="NCBI Taxonomy" id="1654476"/>
    <lineage>
        <taxon>Bacteria</taxon>
        <taxon>Bacillati</taxon>
        <taxon>Actinomycetota</taxon>
        <taxon>Actinomycetes</taxon>
        <taxon>Pseudonocardiales</taxon>
        <taxon>Pseudonocardiaceae</taxon>
        <taxon>Umezawaea</taxon>
    </lineage>
</organism>
<dbReference type="AlphaFoldDB" id="A0A9X3AFS3"/>
<dbReference type="InterPro" id="IPR008257">
    <property type="entry name" value="Pept_M19"/>
</dbReference>
<proteinExistence type="predicted"/>
<dbReference type="PROSITE" id="PS51365">
    <property type="entry name" value="RENAL_DIPEPTIDASE_2"/>
    <property type="match status" value="1"/>
</dbReference>